<name>A0ACC2CFT5_DIPCM</name>
<keyword evidence="2" id="KW-1185">Reference proteome</keyword>
<evidence type="ECO:0000313" key="1">
    <source>
        <dbReference type="EMBL" id="KAJ7540855.1"/>
    </source>
</evidence>
<gene>
    <name evidence="1" type="ORF">O6H91_10G033700</name>
</gene>
<protein>
    <submittedName>
        <fullName evidence="1">Uncharacterized protein</fullName>
    </submittedName>
</protein>
<sequence length="142" mass="15681">MNIKCKLLAKYIGKKRILAETGAGQHGVATATVCARFGLECVVYMGAQDMERQALNVFRMRLLGAKEPVVQMPWGCFLSLFMMKTSDSLGWRQLVLVWIAANMQPATLTKGKVGVLQGAMSYLLQDDDGQIIEPHSIIESEC</sequence>
<accession>A0ACC2CFT5</accession>
<proteinExistence type="predicted"/>
<evidence type="ECO:0000313" key="2">
    <source>
        <dbReference type="Proteomes" id="UP001162992"/>
    </source>
</evidence>
<dbReference type="Proteomes" id="UP001162992">
    <property type="component" value="Chromosome 10"/>
</dbReference>
<dbReference type="EMBL" id="CM055101">
    <property type="protein sequence ID" value="KAJ7540855.1"/>
    <property type="molecule type" value="Genomic_DNA"/>
</dbReference>
<organism evidence="1 2">
    <name type="scientific">Diphasiastrum complanatum</name>
    <name type="common">Issler's clubmoss</name>
    <name type="synonym">Lycopodium complanatum</name>
    <dbReference type="NCBI Taxonomy" id="34168"/>
    <lineage>
        <taxon>Eukaryota</taxon>
        <taxon>Viridiplantae</taxon>
        <taxon>Streptophyta</taxon>
        <taxon>Embryophyta</taxon>
        <taxon>Tracheophyta</taxon>
        <taxon>Lycopodiopsida</taxon>
        <taxon>Lycopodiales</taxon>
        <taxon>Lycopodiaceae</taxon>
        <taxon>Lycopodioideae</taxon>
        <taxon>Diphasiastrum</taxon>
    </lineage>
</organism>
<comment type="caution">
    <text evidence="1">The sequence shown here is derived from an EMBL/GenBank/DDBJ whole genome shotgun (WGS) entry which is preliminary data.</text>
</comment>
<reference evidence="2" key="1">
    <citation type="journal article" date="2024" name="Proc. Natl. Acad. Sci. U.S.A.">
        <title>Extraordinary preservation of gene collinearity over three hundred million years revealed in homosporous lycophytes.</title>
        <authorList>
            <person name="Li C."/>
            <person name="Wickell D."/>
            <person name="Kuo L.Y."/>
            <person name="Chen X."/>
            <person name="Nie B."/>
            <person name="Liao X."/>
            <person name="Peng D."/>
            <person name="Ji J."/>
            <person name="Jenkins J."/>
            <person name="Williams M."/>
            <person name="Shu S."/>
            <person name="Plott C."/>
            <person name="Barry K."/>
            <person name="Rajasekar S."/>
            <person name="Grimwood J."/>
            <person name="Han X."/>
            <person name="Sun S."/>
            <person name="Hou Z."/>
            <person name="He W."/>
            <person name="Dai G."/>
            <person name="Sun C."/>
            <person name="Schmutz J."/>
            <person name="Leebens-Mack J.H."/>
            <person name="Li F.W."/>
            <person name="Wang L."/>
        </authorList>
    </citation>
    <scope>NUCLEOTIDE SEQUENCE [LARGE SCALE GENOMIC DNA]</scope>
    <source>
        <strain evidence="2">cv. PW_Plant_1</strain>
    </source>
</reference>